<reference evidence="1" key="1">
    <citation type="journal article" date="2021" name="Proc. Natl. Acad. Sci. U.S.A.">
        <title>A Catalog of Tens of Thousands of Viruses from Human Metagenomes Reveals Hidden Associations with Chronic Diseases.</title>
        <authorList>
            <person name="Tisza M.J."/>
            <person name="Buck C.B."/>
        </authorList>
    </citation>
    <scope>NUCLEOTIDE SEQUENCE</scope>
    <source>
        <strain evidence="1">CtEg02</strain>
    </source>
</reference>
<organism evidence="1">
    <name type="scientific">Myoviridae sp. ctEg02</name>
    <dbReference type="NCBI Taxonomy" id="2825061"/>
    <lineage>
        <taxon>Viruses</taxon>
        <taxon>Duplodnaviria</taxon>
        <taxon>Heunggongvirae</taxon>
        <taxon>Uroviricota</taxon>
        <taxon>Caudoviricetes</taxon>
    </lineage>
</organism>
<proteinExistence type="predicted"/>
<accession>A0A8S5PRI5</accession>
<sequence length="33" mass="3684">MASSRSQHSHRTRRGESCCVTSCLRSAWLLSCS</sequence>
<protein>
    <submittedName>
        <fullName evidence="1">Uncharacterized protein</fullName>
    </submittedName>
</protein>
<name>A0A8S5PRI5_9CAUD</name>
<evidence type="ECO:0000313" key="1">
    <source>
        <dbReference type="EMBL" id="DAE09065.1"/>
    </source>
</evidence>
<dbReference type="EMBL" id="BK015482">
    <property type="protein sequence ID" value="DAE09065.1"/>
    <property type="molecule type" value="Genomic_DNA"/>
</dbReference>